<dbReference type="PROSITE" id="PS50297">
    <property type="entry name" value="ANK_REP_REGION"/>
    <property type="match status" value="4"/>
</dbReference>
<name>A0A9D4HA13_DREPO</name>
<evidence type="ECO:0000313" key="5">
    <source>
        <dbReference type="EMBL" id="KAH3830340.1"/>
    </source>
</evidence>
<dbReference type="Gene3D" id="1.25.40.20">
    <property type="entry name" value="Ankyrin repeat-containing domain"/>
    <property type="match status" value="2"/>
</dbReference>
<feature type="repeat" description="ANK" evidence="3">
    <location>
        <begin position="163"/>
        <end position="195"/>
    </location>
</feature>
<dbReference type="CDD" id="cd03716">
    <property type="entry name" value="SOCS_ASB_like"/>
    <property type="match status" value="1"/>
</dbReference>
<dbReference type="SUPFAM" id="SSF158235">
    <property type="entry name" value="SOCS box-like"/>
    <property type="match status" value="1"/>
</dbReference>
<dbReference type="Gene3D" id="1.10.750.20">
    <property type="entry name" value="SOCS box"/>
    <property type="match status" value="1"/>
</dbReference>
<keyword evidence="2 3" id="KW-0040">ANK repeat</keyword>
<dbReference type="Proteomes" id="UP000828390">
    <property type="component" value="Unassembled WGS sequence"/>
</dbReference>
<feature type="repeat" description="ANK" evidence="3">
    <location>
        <begin position="94"/>
        <end position="126"/>
    </location>
</feature>
<dbReference type="AlphaFoldDB" id="A0A9D4HA13"/>
<reference evidence="5" key="2">
    <citation type="submission" date="2020-11" db="EMBL/GenBank/DDBJ databases">
        <authorList>
            <person name="McCartney M.A."/>
            <person name="Auch B."/>
            <person name="Kono T."/>
            <person name="Mallez S."/>
            <person name="Becker A."/>
            <person name="Gohl D.M."/>
            <person name="Silverstein K.A.T."/>
            <person name="Koren S."/>
            <person name="Bechman K.B."/>
            <person name="Herman A."/>
            <person name="Abrahante J.E."/>
            <person name="Garbe J."/>
        </authorList>
    </citation>
    <scope>NUCLEOTIDE SEQUENCE</scope>
    <source>
        <strain evidence="5">Duluth1</strain>
        <tissue evidence="5">Whole animal</tissue>
    </source>
</reference>
<keyword evidence="1" id="KW-0677">Repeat</keyword>
<evidence type="ECO:0000256" key="1">
    <source>
        <dbReference type="ARBA" id="ARBA00022737"/>
    </source>
</evidence>
<accession>A0A9D4HA13</accession>
<proteinExistence type="predicted"/>
<dbReference type="SMART" id="SM00969">
    <property type="entry name" value="SOCS_box"/>
    <property type="match status" value="1"/>
</dbReference>
<dbReference type="InterPro" id="IPR036036">
    <property type="entry name" value="SOCS_box-like_dom_sf"/>
</dbReference>
<feature type="domain" description="SOCS box" evidence="4">
    <location>
        <begin position="358"/>
        <end position="400"/>
    </location>
</feature>
<dbReference type="PANTHER" id="PTHR24126">
    <property type="entry name" value="ANKYRIN REPEAT, PH AND SEC7 DOMAIN CONTAINING PROTEIN SECG-RELATED"/>
    <property type="match status" value="1"/>
</dbReference>
<protein>
    <recommendedName>
        <fullName evidence="4">SOCS box domain-containing protein</fullName>
    </recommendedName>
</protein>
<evidence type="ECO:0000256" key="3">
    <source>
        <dbReference type="PROSITE-ProRule" id="PRU00023"/>
    </source>
</evidence>
<dbReference type="EMBL" id="JAIWYP010000004">
    <property type="protein sequence ID" value="KAH3830340.1"/>
    <property type="molecule type" value="Genomic_DNA"/>
</dbReference>
<dbReference type="PANTHER" id="PTHR24126:SF14">
    <property type="entry name" value="ANK_REP_REGION DOMAIN-CONTAINING PROTEIN"/>
    <property type="match status" value="1"/>
</dbReference>
<dbReference type="GO" id="GO:0035556">
    <property type="term" value="P:intracellular signal transduction"/>
    <property type="evidence" value="ECO:0007669"/>
    <property type="project" value="InterPro"/>
</dbReference>
<evidence type="ECO:0000313" key="6">
    <source>
        <dbReference type="Proteomes" id="UP000828390"/>
    </source>
</evidence>
<dbReference type="PROSITE" id="PS50088">
    <property type="entry name" value="ANK_REPEAT"/>
    <property type="match status" value="4"/>
</dbReference>
<gene>
    <name evidence="5" type="ORF">DPMN_103582</name>
</gene>
<dbReference type="Pfam" id="PF12796">
    <property type="entry name" value="Ank_2"/>
    <property type="match status" value="2"/>
</dbReference>
<dbReference type="InterPro" id="IPR001496">
    <property type="entry name" value="SOCS_box"/>
</dbReference>
<reference evidence="5" key="1">
    <citation type="journal article" date="2019" name="bioRxiv">
        <title>The Genome of the Zebra Mussel, Dreissena polymorpha: A Resource for Invasive Species Research.</title>
        <authorList>
            <person name="McCartney M.A."/>
            <person name="Auch B."/>
            <person name="Kono T."/>
            <person name="Mallez S."/>
            <person name="Zhang Y."/>
            <person name="Obille A."/>
            <person name="Becker A."/>
            <person name="Abrahante J.E."/>
            <person name="Garbe J."/>
            <person name="Badalamenti J.P."/>
            <person name="Herman A."/>
            <person name="Mangelson H."/>
            <person name="Liachko I."/>
            <person name="Sullivan S."/>
            <person name="Sone E.D."/>
            <person name="Koren S."/>
            <person name="Silverstein K.A.T."/>
            <person name="Beckman K.B."/>
            <person name="Gohl D.M."/>
        </authorList>
    </citation>
    <scope>NUCLEOTIDE SEQUENCE</scope>
    <source>
        <strain evidence="5">Duluth1</strain>
        <tissue evidence="5">Whole animal</tissue>
    </source>
</reference>
<evidence type="ECO:0000256" key="2">
    <source>
        <dbReference type="ARBA" id="ARBA00023043"/>
    </source>
</evidence>
<keyword evidence="6" id="KW-1185">Reference proteome</keyword>
<feature type="repeat" description="ANK" evidence="3">
    <location>
        <begin position="264"/>
        <end position="298"/>
    </location>
</feature>
<dbReference type="Pfam" id="PF07525">
    <property type="entry name" value="SOCS_box"/>
    <property type="match status" value="1"/>
</dbReference>
<organism evidence="5 6">
    <name type="scientific">Dreissena polymorpha</name>
    <name type="common">Zebra mussel</name>
    <name type="synonym">Mytilus polymorpha</name>
    <dbReference type="NCBI Taxonomy" id="45954"/>
    <lineage>
        <taxon>Eukaryota</taxon>
        <taxon>Metazoa</taxon>
        <taxon>Spiralia</taxon>
        <taxon>Lophotrochozoa</taxon>
        <taxon>Mollusca</taxon>
        <taxon>Bivalvia</taxon>
        <taxon>Autobranchia</taxon>
        <taxon>Heteroconchia</taxon>
        <taxon>Euheterodonta</taxon>
        <taxon>Imparidentia</taxon>
        <taxon>Neoheterodontei</taxon>
        <taxon>Myida</taxon>
        <taxon>Dreissenoidea</taxon>
        <taxon>Dreissenidae</taxon>
        <taxon>Dreissena</taxon>
    </lineage>
</organism>
<feature type="repeat" description="ANK" evidence="3">
    <location>
        <begin position="231"/>
        <end position="263"/>
    </location>
</feature>
<dbReference type="InterPro" id="IPR002110">
    <property type="entry name" value="Ankyrin_rpt"/>
</dbReference>
<sequence length="406" mass="45322">MSARQPTAAASGDDASELLSGELTVDPEPAVDLDDMFTEAAIPDGEPSLFAAIRYNNLSMIGETLRSGFDIDTKFTEGEYQLQAITLAHRLRMTHYAALHLAVLHAKHKIIDDLLAHGADINIRDGKQRTPVHLAVVASRLSVIEALATKCNTGAEINARSSSGRSPLLEAVISDKLDIARALVDLGANIDIQDTQGTSVLQHTCFKRQPDLDFIQLLLSKKCDVNIRGFSGCTPLMFVSEFQRLDVAKLLIAHGANINQKDANGMTPVHFCTYHKHRRSDYLLYLIQHGADLIIRDKKDRSLLDMAMTNSSLQTILTLLFCDVSREASVVMDNTYMQSVLERLPEYRDRLVKELYTPRTLQRLCREKIRTCLSREGPARVLDLNLPRTLQDFILCRDIRPEDVAV</sequence>
<dbReference type="SUPFAM" id="SSF48403">
    <property type="entry name" value="Ankyrin repeat"/>
    <property type="match status" value="1"/>
</dbReference>
<dbReference type="InterPro" id="IPR036770">
    <property type="entry name" value="Ankyrin_rpt-contain_sf"/>
</dbReference>
<comment type="caution">
    <text evidence="5">The sequence shown here is derived from an EMBL/GenBank/DDBJ whole genome shotgun (WGS) entry which is preliminary data.</text>
</comment>
<dbReference type="PROSITE" id="PS50225">
    <property type="entry name" value="SOCS"/>
    <property type="match status" value="1"/>
</dbReference>
<evidence type="ECO:0000259" key="4">
    <source>
        <dbReference type="PROSITE" id="PS50225"/>
    </source>
</evidence>
<dbReference type="SMART" id="SM00248">
    <property type="entry name" value="ANK"/>
    <property type="match status" value="8"/>
</dbReference>